<feature type="compositionally biased region" description="Low complexity" evidence="1">
    <location>
        <begin position="265"/>
        <end position="282"/>
    </location>
</feature>
<protein>
    <submittedName>
        <fullName evidence="2">Uncharacterized protein</fullName>
    </submittedName>
</protein>
<gene>
    <name evidence="2" type="ORF">HJG60_008350</name>
</gene>
<evidence type="ECO:0000313" key="2">
    <source>
        <dbReference type="EMBL" id="KAF6088527.1"/>
    </source>
</evidence>
<dbReference type="EMBL" id="JABVXQ010000010">
    <property type="protein sequence ID" value="KAF6088527.1"/>
    <property type="molecule type" value="Genomic_DNA"/>
</dbReference>
<comment type="caution">
    <text evidence="2">The sequence shown here is derived from an EMBL/GenBank/DDBJ whole genome shotgun (WGS) entry which is preliminary data.</text>
</comment>
<organism evidence="2 3">
    <name type="scientific">Phyllostomus discolor</name>
    <name type="common">pale spear-nosed bat</name>
    <dbReference type="NCBI Taxonomy" id="89673"/>
    <lineage>
        <taxon>Eukaryota</taxon>
        <taxon>Metazoa</taxon>
        <taxon>Chordata</taxon>
        <taxon>Craniata</taxon>
        <taxon>Vertebrata</taxon>
        <taxon>Euteleostomi</taxon>
        <taxon>Mammalia</taxon>
        <taxon>Eutheria</taxon>
        <taxon>Laurasiatheria</taxon>
        <taxon>Chiroptera</taxon>
        <taxon>Yangochiroptera</taxon>
        <taxon>Phyllostomidae</taxon>
        <taxon>Phyllostominae</taxon>
        <taxon>Phyllostomus</taxon>
    </lineage>
</organism>
<proteinExistence type="predicted"/>
<accession>A0A833Z479</accession>
<reference evidence="2 3" key="1">
    <citation type="journal article" date="2020" name="Nature">
        <title>Six reference-quality genomes reveal evolution of bat adaptations.</title>
        <authorList>
            <person name="Jebb D."/>
            <person name="Huang Z."/>
            <person name="Pippel M."/>
            <person name="Hughes G.M."/>
            <person name="Lavrichenko K."/>
            <person name="Devanna P."/>
            <person name="Winkler S."/>
            <person name="Jermiin L.S."/>
            <person name="Skirmuntt E.C."/>
            <person name="Katzourakis A."/>
            <person name="Burkitt-Gray L."/>
            <person name="Ray D.A."/>
            <person name="Sullivan K.A.M."/>
            <person name="Roscito J.G."/>
            <person name="Kirilenko B.M."/>
            <person name="Davalos L.M."/>
            <person name="Corthals A.P."/>
            <person name="Power M.L."/>
            <person name="Jones G."/>
            <person name="Ransome R.D."/>
            <person name="Dechmann D.K.N."/>
            <person name="Locatelli A.G."/>
            <person name="Puechmaille S.J."/>
            <person name="Fedrigo O."/>
            <person name="Jarvis E.D."/>
            <person name="Hiller M."/>
            <person name="Vernes S.C."/>
            <person name="Myers E.W."/>
            <person name="Teeling E.C."/>
        </authorList>
    </citation>
    <scope>NUCLEOTIDE SEQUENCE [LARGE SCALE GENOMIC DNA]</scope>
    <source>
        <strain evidence="2">Bat1K_MPI-CBG_1</strain>
    </source>
</reference>
<evidence type="ECO:0000313" key="3">
    <source>
        <dbReference type="Proteomes" id="UP000664940"/>
    </source>
</evidence>
<sequence>MRSLADECLSGKTDVEPSGRGFSWVRVYASPRPLPRRLTAALGPAVVTLERTVTSVFSRGAGVSSRRLGALPAVPTRRHVLQPQRPGVAPLGAWVLHTVWQPLFGLMPDEPSARLREVPLGTLLSLLTLPPAPPYSSAGVGSASVPTWDSGLSQRAHRCKEQAVGTTGRVCSAQGRCQGSPWGPCSLGSTPHLRAVGGTRGGGCRAAALEGGTRHGARQLAGPGHVASTPGPVRGQLDTGDRLPAWPPAGKGCHVLEAQEKPVTGRDPWAPGGAAPGRAALRTHAGRDPSQTRGLQMLSPEGAWPLTARGLLSPQ</sequence>
<dbReference type="Proteomes" id="UP000664940">
    <property type="component" value="Unassembled WGS sequence"/>
</dbReference>
<evidence type="ECO:0000256" key="1">
    <source>
        <dbReference type="SAM" id="MobiDB-lite"/>
    </source>
</evidence>
<dbReference type="AlphaFoldDB" id="A0A833Z479"/>
<feature type="region of interest" description="Disordered" evidence="1">
    <location>
        <begin position="263"/>
        <end position="315"/>
    </location>
</feature>
<name>A0A833Z479_9CHIR</name>